<keyword evidence="2" id="KW-0812">Transmembrane</keyword>
<feature type="compositionally biased region" description="Low complexity" evidence="1">
    <location>
        <begin position="662"/>
        <end position="675"/>
    </location>
</feature>
<organism evidence="4 5">
    <name type="scientific">Gymnopilus dilepis</name>
    <dbReference type="NCBI Taxonomy" id="231916"/>
    <lineage>
        <taxon>Eukaryota</taxon>
        <taxon>Fungi</taxon>
        <taxon>Dikarya</taxon>
        <taxon>Basidiomycota</taxon>
        <taxon>Agaricomycotina</taxon>
        <taxon>Agaricomycetes</taxon>
        <taxon>Agaricomycetidae</taxon>
        <taxon>Agaricales</taxon>
        <taxon>Agaricineae</taxon>
        <taxon>Hymenogastraceae</taxon>
        <taxon>Gymnopilus</taxon>
    </lineage>
</organism>
<keyword evidence="2" id="KW-0472">Membrane</keyword>
<keyword evidence="2" id="KW-1133">Transmembrane helix</keyword>
<evidence type="ECO:0000256" key="2">
    <source>
        <dbReference type="SAM" id="Phobius"/>
    </source>
</evidence>
<dbReference type="STRING" id="231916.A0A409VYA4"/>
<dbReference type="OrthoDB" id="3359845at2759"/>
<feature type="compositionally biased region" description="Acidic residues" evidence="1">
    <location>
        <begin position="535"/>
        <end position="547"/>
    </location>
</feature>
<comment type="caution">
    <text evidence="4">The sequence shown here is derived from an EMBL/GenBank/DDBJ whole genome shotgun (WGS) entry which is preliminary data.</text>
</comment>
<feature type="transmembrane region" description="Helical" evidence="2">
    <location>
        <begin position="777"/>
        <end position="795"/>
    </location>
</feature>
<reference evidence="4 5" key="1">
    <citation type="journal article" date="2018" name="Evol. Lett.">
        <title>Horizontal gene cluster transfer increased hallucinogenic mushroom diversity.</title>
        <authorList>
            <person name="Reynolds H.T."/>
            <person name="Vijayakumar V."/>
            <person name="Gluck-Thaler E."/>
            <person name="Korotkin H.B."/>
            <person name="Matheny P.B."/>
            <person name="Slot J.C."/>
        </authorList>
    </citation>
    <scope>NUCLEOTIDE SEQUENCE [LARGE SCALE GENOMIC DNA]</scope>
    <source>
        <strain evidence="4 5">SRW20</strain>
    </source>
</reference>
<feature type="region of interest" description="Disordered" evidence="1">
    <location>
        <begin position="512"/>
        <end position="550"/>
    </location>
</feature>
<evidence type="ECO:0000259" key="3">
    <source>
        <dbReference type="Pfam" id="PF24494"/>
    </source>
</evidence>
<accession>A0A409VYA4</accession>
<evidence type="ECO:0000256" key="1">
    <source>
        <dbReference type="SAM" id="MobiDB-lite"/>
    </source>
</evidence>
<dbReference type="EMBL" id="NHYE01005510">
    <property type="protein sequence ID" value="PPQ71252.1"/>
    <property type="molecule type" value="Genomic_DNA"/>
</dbReference>
<dbReference type="Proteomes" id="UP000284706">
    <property type="component" value="Unassembled WGS sequence"/>
</dbReference>
<feature type="region of interest" description="Disordered" evidence="1">
    <location>
        <begin position="357"/>
        <end position="409"/>
    </location>
</feature>
<feature type="region of interest" description="Disordered" evidence="1">
    <location>
        <begin position="644"/>
        <end position="675"/>
    </location>
</feature>
<evidence type="ECO:0000313" key="4">
    <source>
        <dbReference type="EMBL" id="PPQ71252.1"/>
    </source>
</evidence>
<feature type="compositionally biased region" description="Acidic residues" evidence="1">
    <location>
        <begin position="357"/>
        <end position="375"/>
    </location>
</feature>
<gene>
    <name evidence="4" type="ORF">CVT26_010994</name>
</gene>
<feature type="domain" description="DUF7587" evidence="3">
    <location>
        <begin position="28"/>
        <end position="189"/>
    </location>
</feature>
<dbReference type="Pfam" id="PF24494">
    <property type="entry name" value="DUF7587"/>
    <property type="match status" value="1"/>
</dbReference>
<keyword evidence="5" id="KW-1185">Reference proteome</keyword>
<name>A0A409VYA4_9AGAR</name>
<dbReference type="InParanoid" id="A0A409VYA4"/>
<dbReference type="AlphaFoldDB" id="A0A409VYA4"/>
<evidence type="ECO:0000313" key="5">
    <source>
        <dbReference type="Proteomes" id="UP000284706"/>
    </source>
</evidence>
<protein>
    <recommendedName>
        <fullName evidence="3">DUF7587 domain-containing protein</fullName>
    </recommendedName>
</protein>
<dbReference type="InterPro" id="IPR056009">
    <property type="entry name" value="DUF7587"/>
</dbReference>
<proteinExistence type="predicted"/>
<sequence>MSQPDSEIGFLPQCGFGADIDFDTLIKANRFLFRVYTPKERSPFEDDTDPFFVAPRFDEQVARSPVDVPKIRFSEAVIGTYDEVARHLDWTTRATSCYISTSFSFSWSIWEAVRRYHQGVKKDVEIAVIDGTALGGRAATAIRLLQKSSLEERTEQFWKWYRFSEDSQSVLVYGMVPRAAILCSIPLLQILRKMPSYFLNSDIQTIHGNPLDQVAWNYRLRKQNYRQFCRDMSRSFEERPTEVRVRDATAGAVRLALALLRPFFHRTVQEDFDAAIAYLHDLALRISQWPRDSWVVNHPEIRKIVGTMILAIAEELCEKTSSRQQEITRPQSVVDELEENLKSRDLRSPLVRRVLSEEDELHNDDTELEDEDDDPTLVVLDNDPSEHKSDEIKLSPLSPAVFQTPITPPESRRNSLLLAAAASRIPVFTPLHQVEQFELVPDILSSDTTQVSENLVSPPLTPPPRSPLFVQTTIVKDADEPSLQVPSLDQVVAVPDVFNDKDISISFDSDMIQGELPSSPSDGLKEFPTAADNNGGDESELEPDEDHEAYIPPSPLDHWVRVRPHLSSFSSQSSIGSGETLCDSVEFPSKRLSLASTDSYEVIPPFSSFRPFGLSSRTVSFSESSPRLPLSPILDTVDPLGIPLPPSPEITPAYESEFEPLSRTSSSNSSSSIMSPLQGMAGTLVERSPLLMPSPAFPHSPLKFSSSQSSLTSSLASSSPTSSPAPSIQLGLPVEATSVFLPPKHRFGLLSPLPDSEEAEGDDDTDSLRSVTFTDNASYLFTGFLVGAFITLVLFTTRRRELLVLT</sequence>
<feature type="compositionally biased region" description="Basic and acidic residues" evidence="1">
    <location>
        <begin position="384"/>
        <end position="393"/>
    </location>
</feature>